<protein>
    <submittedName>
        <fullName evidence="3">Uncharacterized protein</fullName>
    </submittedName>
</protein>
<evidence type="ECO:0000313" key="4">
    <source>
        <dbReference type="Proteomes" id="UP001187415"/>
    </source>
</evidence>
<dbReference type="Proteomes" id="UP001187415">
    <property type="component" value="Unassembled WGS sequence"/>
</dbReference>
<keyword evidence="2" id="KW-0812">Transmembrane</keyword>
<evidence type="ECO:0000313" key="3">
    <source>
        <dbReference type="EMBL" id="KAK2855826.1"/>
    </source>
</evidence>
<comment type="caution">
    <text evidence="3">The sequence shown here is derived from an EMBL/GenBank/DDBJ whole genome shotgun (WGS) entry which is preliminary data.</text>
</comment>
<accession>A0AA88NHF4</accession>
<keyword evidence="2" id="KW-0472">Membrane</keyword>
<dbReference type="AlphaFoldDB" id="A0AA88NHF4"/>
<proteinExistence type="predicted"/>
<keyword evidence="2" id="KW-1133">Transmembrane helix</keyword>
<feature type="compositionally biased region" description="Polar residues" evidence="1">
    <location>
        <begin position="11"/>
        <end position="29"/>
    </location>
</feature>
<dbReference type="EMBL" id="JAUPFM010000003">
    <property type="protein sequence ID" value="KAK2855826.1"/>
    <property type="molecule type" value="Genomic_DNA"/>
</dbReference>
<feature type="region of interest" description="Disordered" evidence="1">
    <location>
        <begin position="1"/>
        <end position="29"/>
    </location>
</feature>
<feature type="region of interest" description="Disordered" evidence="1">
    <location>
        <begin position="62"/>
        <end position="104"/>
    </location>
</feature>
<evidence type="ECO:0000256" key="2">
    <source>
        <dbReference type="SAM" id="Phobius"/>
    </source>
</evidence>
<reference evidence="3" key="1">
    <citation type="submission" date="2023-07" db="EMBL/GenBank/DDBJ databases">
        <title>Chromosome-level Genome Assembly of Striped Snakehead (Channa striata).</title>
        <authorList>
            <person name="Liu H."/>
        </authorList>
    </citation>
    <scope>NUCLEOTIDE SEQUENCE</scope>
    <source>
        <strain evidence="3">Gz</strain>
        <tissue evidence="3">Muscle</tissue>
    </source>
</reference>
<gene>
    <name evidence="3" type="ORF">Q5P01_004561</name>
</gene>
<organism evidence="3 4">
    <name type="scientific">Channa striata</name>
    <name type="common">Snakehead murrel</name>
    <name type="synonym">Ophicephalus striatus</name>
    <dbReference type="NCBI Taxonomy" id="64152"/>
    <lineage>
        <taxon>Eukaryota</taxon>
        <taxon>Metazoa</taxon>
        <taxon>Chordata</taxon>
        <taxon>Craniata</taxon>
        <taxon>Vertebrata</taxon>
        <taxon>Euteleostomi</taxon>
        <taxon>Actinopterygii</taxon>
        <taxon>Neopterygii</taxon>
        <taxon>Teleostei</taxon>
        <taxon>Neoteleostei</taxon>
        <taxon>Acanthomorphata</taxon>
        <taxon>Anabantaria</taxon>
        <taxon>Anabantiformes</taxon>
        <taxon>Channoidei</taxon>
        <taxon>Channidae</taxon>
        <taxon>Channa</taxon>
    </lineage>
</organism>
<keyword evidence="4" id="KW-1185">Reference proteome</keyword>
<evidence type="ECO:0000256" key="1">
    <source>
        <dbReference type="SAM" id="MobiDB-lite"/>
    </source>
</evidence>
<sequence>MHVSTGAVQLFRQTNAGENGTRTTPRSEETNTNLGWLWLIVIPVVCMLTGSVVALVTRRKAKGNRREGNMVPTVQNLQDPRRTGLQIRNRRNRKSHEKDVKRVL</sequence>
<feature type="transmembrane region" description="Helical" evidence="2">
    <location>
        <begin position="36"/>
        <end position="56"/>
    </location>
</feature>
<name>A0AA88NHF4_CHASR</name>